<evidence type="ECO:0000259" key="1">
    <source>
        <dbReference type="Pfam" id="PF01814"/>
    </source>
</evidence>
<accession>A0A225AEA1</accession>
<organism evidence="2 3">
    <name type="scientific">Talaromyces atroroseus</name>
    <dbReference type="NCBI Taxonomy" id="1441469"/>
    <lineage>
        <taxon>Eukaryota</taxon>
        <taxon>Fungi</taxon>
        <taxon>Dikarya</taxon>
        <taxon>Ascomycota</taxon>
        <taxon>Pezizomycotina</taxon>
        <taxon>Eurotiomycetes</taxon>
        <taxon>Eurotiomycetidae</taxon>
        <taxon>Eurotiales</taxon>
        <taxon>Trichocomaceae</taxon>
        <taxon>Talaromyces</taxon>
        <taxon>Talaromyces sect. Trachyspermi</taxon>
    </lineage>
</organism>
<dbReference type="RefSeq" id="XP_020118971.1">
    <property type="nucleotide sequence ID" value="XM_020268155.1"/>
</dbReference>
<sequence length="259" mass="29264">MAPPMYTDHPLAVIHTPKFETGKTDPFTIEASHMALSHNSFIRGFNSIYQQAPRVSSADKEDFVGYCLAWHDVITEHHRYEETDYFPNVDKAAGKTGLMAGSVHEHEDVCACVSPAAFHDGMERFKNYLLKEGVNFQGTEIVAIMDSFKDPFYSHLKSEPRAILELSKYNTPETPINITEIAGAAGKKTMTFSFVLNVLPVFLLNMDTLDFEDGMWHEVFPPVKGMVKWIMTKAIPMRHSGRWRFASCSPEGRAKQLEV</sequence>
<reference evidence="2 3" key="1">
    <citation type="submission" date="2015-06" db="EMBL/GenBank/DDBJ databases">
        <title>Talaromyces atroroseus IBT 11181 draft genome.</title>
        <authorList>
            <person name="Rasmussen K.B."/>
            <person name="Rasmussen S."/>
            <person name="Petersen B."/>
            <person name="Sicheritz-Ponten T."/>
            <person name="Mortensen U.H."/>
            <person name="Thrane U."/>
        </authorList>
    </citation>
    <scope>NUCLEOTIDE SEQUENCE [LARGE SCALE GENOMIC DNA]</scope>
    <source>
        <strain evidence="2 3">IBT 11181</strain>
    </source>
</reference>
<keyword evidence="3" id="KW-1185">Reference proteome</keyword>
<dbReference type="GeneID" id="31005597"/>
<evidence type="ECO:0000313" key="3">
    <source>
        <dbReference type="Proteomes" id="UP000214365"/>
    </source>
</evidence>
<comment type="caution">
    <text evidence="2">The sequence shown here is derived from an EMBL/GenBank/DDBJ whole genome shotgun (WGS) entry which is preliminary data.</text>
</comment>
<dbReference type="InterPro" id="IPR053206">
    <property type="entry name" value="Dimeric_xanthone_biosynth"/>
</dbReference>
<proteinExistence type="predicted"/>
<feature type="domain" description="Hemerythrin-like" evidence="1">
    <location>
        <begin position="34"/>
        <end position="159"/>
    </location>
</feature>
<dbReference type="AlphaFoldDB" id="A0A225AEA1"/>
<dbReference type="Pfam" id="PF01814">
    <property type="entry name" value="Hemerythrin"/>
    <property type="match status" value="1"/>
</dbReference>
<dbReference type="Proteomes" id="UP000214365">
    <property type="component" value="Unassembled WGS sequence"/>
</dbReference>
<evidence type="ECO:0000313" key="2">
    <source>
        <dbReference type="EMBL" id="OKL58850.1"/>
    </source>
</evidence>
<name>A0A225AEA1_TALAT</name>
<dbReference type="PANTHER" id="PTHR38048:SF2">
    <property type="entry name" value="HEMERYTHRIN-LIKE DOMAIN-CONTAINING PROTEIN"/>
    <property type="match status" value="1"/>
</dbReference>
<dbReference type="InterPro" id="IPR012312">
    <property type="entry name" value="Hemerythrin-like"/>
</dbReference>
<dbReference type="OrthoDB" id="4223975at2759"/>
<dbReference type="PANTHER" id="PTHR38048">
    <property type="entry name" value="EXPRESSED PROTEIN"/>
    <property type="match status" value="1"/>
</dbReference>
<protein>
    <recommendedName>
        <fullName evidence="1">Hemerythrin-like domain-containing protein</fullName>
    </recommendedName>
</protein>
<dbReference type="EMBL" id="LFMY01000008">
    <property type="protein sequence ID" value="OKL58850.1"/>
    <property type="molecule type" value="Genomic_DNA"/>
</dbReference>
<gene>
    <name evidence="2" type="ORF">UA08_05841</name>
</gene>